<evidence type="ECO:0000313" key="4">
    <source>
        <dbReference type="Proteomes" id="UP000481360"/>
    </source>
</evidence>
<proteinExistence type="predicted"/>
<keyword evidence="2" id="KW-1133">Transmembrane helix</keyword>
<evidence type="ECO:0000313" key="3">
    <source>
        <dbReference type="EMBL" id="NGY63696.1"/>
    </source>
</evidence>
<name>A0A7C9VXZ3_9PSEU</name>
<dbReference type="RefSeq" id="WP_166052326.1">
    <property type="nucleotide sequence ID" value="NZ_JAAMPJ010000010.1"/>
</dbReference>
<dbReference type="EMBL" id="JAAMPJ010000010">
    <property type="protein sequence ID" value="NGY63696.1"/>
    <property type="molecule type" value="Genomic_DNA"/>
</dbReference>
<feature type="transmembrane region" description="Helical" evidence="2">
    <location>
        <begin position="269"/>
        <end position="293"/>
    </location>
</feature>
<feature type="transmembrane region" description="Helical" evidence="2">
    <location>
        <begin position="305"/>
        <end position="326"/>
    </location>
</feature>
<evidence type="ECO:0000256" key="2">
    <source>
        <dbReference type="SAM" id="Phobius"/>
    </source>
</evidence>
<keyword evidence="2" id="KW-0472">Membrane</keyword>
<comment type="caution">
    <text evidence="3">The sequence shown here is derived from an EMBL/GenBank/DDBJ whole genome shotgun (WGS) entry which is preliminary data.</text>
</comment>
<accession>A0A7C9VXZ3</accession>
<keyword evidence="2" id="KW-0812">Transmembrane</keyword>
<reference evidence="3 4" key="1">
    <citation type="submission" date="2020-03" db="EMBL/GenBank/DDBJ databases">
        <title>Isolation and identification of active actinomycetes.</title>
        <authorList>
            <person name="Sun X."/>
        </authorList>
    </citation>
    <scope>NUCLEOTIDE SEQUENCE [LARGE SCALE GENOMIC DNA]</scope>
    <source>
        <strain evidence="3 4">NEAU-D13</strain>
    </source>
</reference>
<feature type="transmembrane region" description="Helical" evidence="2">
    <location>
        <begin position="194"/>
        <end position="215"/>
    </location>
</feature>
<sequence length="352" mass="36206">MKATTRCPWVRLLLVLGFVVVWGVLGALQAQAHPSAEPSAPKISITPAELSIHVTGNVTTILPMIVNNGSAAVNVTANVNFDHHRDGCTAPEVELDGDAATFAPKETRAQPIALSIPDECAGQKGTLTLMVDGAQAASARFSVTRDFTENRLWIPVWVALAGFVLAAVIGLAAASASLSEPVHVASSWSFKDSWVTNVAALGAVLTAVLAATGLLDAIIPGTTTGRLIGLSLLFGALVLAAPIVYSASSTWGWETLADGSRALTVQGRCWGVAVAAAATIAGVVGQLATIGLITHAADGTTAATVFIYCCLGAAAMLLLGYEWVFVHGVTKQPPSGTTTTSMPVRQDVSATL</sequence>
<evidence type="ECO:0000256" key="1">
    <source>
        <dbReference type="SAM" id="MobiDB-lite"/>
    </source>
</evidence>
<gene>
    <name evidence="3" type="ORF">G7043_32735</name>
</gene>
<protein>
    <submittedName>
        <fullName evidence="3">Uncharacterized protein</fullName>
    </submittedName>
</protein>
<feature type="region of interest" description="Disordered" evidence="1">
    <location>
        <begin position="333"/>
        <end position="352"/>
    </location>
</feature>
<feature type="transmembrane region" description="Helical" evidence="2">
    <location>
        <begin position="152"/>
        <end position="174"/>
    </location>
</feature>
<keyword evidence="4" id="KW-1185">Reference proteome</keyword>
<organism evidence="3 4">
    <name type="scientific">Lentzea alba</name>
    <dbReference type="NCBI Taxonomy" id="2714351"/>
    <lineage>
        <taxon>Bacteria</taxon>
        <taxon>Bacillati</taxon>
        <taxon>Actinomycetota</taxon>
        <taxon>Actinomycetes</taxon>
        <taxon>Pseudonocardiales</taxon>
        <taxon>Pseudonocardiaceae</taxon>
        <taxon>Lentzea</taxon>
    </lineage>
</organism>
<dbReference type="AlphaFoldDB" id="A0A7C9VXZ3"/>
<dbReference type="Proteomes" id="UP000481360">
    <property type="component" value="Unassembled WGS sequence"/>
</dbReference>
<feature type="transmembrane region" description="Helical" evidence="2">
    <location>
        <begin position="227"/>
        <end position="248"/>
    </location>
</feature>